<dbReference type="InterPro" id="IPR013362">
    <property type="entry name" value="Pilus_4_PilV"/>
</dbReference>
<dbReference type="InterPro" id="IPR054402">
    <property type="entry name" value="Tt1218-like_dom"/>
</dbReference>
<evidence type="ECO:0000259" key="1">
    <source>
        <dbReference type="Pfam" id="PF22150"/>
    </source>
</evidence>
<dbReference type="Proteomes" id="UP000256478">
    <property type="component" value="Unassembled WGS sequence"/>
</dbReference>
<dbReference type="InterPro" id="IPR012902">
    <property type="entry name" value="N_methyl_site"/>
</dbReference>
<dbReference type="NCBIfam" id="TIGR02523">
    <property type="entry name" value="type_IV_pilV"/>
    <property type="match status" value="1"/>
</dbReference>
<dbReference type="Pfam" id="PF07963">
    <property type="entry name" value="N_methyl"/>
    <property type="match status" value="1"/>
</dbReference>
<organism evidence="2 3">
    <name type="scientific">Thalassotalea euphylliae</name>
    <dbReference type="NCBI Taxonomy" id="1655234"/>
    <lineage>
        <taxon>Bacteria</taxon>
        <taxon>Pseudomonadati</taxon>
        <taxon>Pseudomonadota</taxon>
        <taxon>Gammaproteobacteria</taxon>
        <taxon>Alteromonadales</taxon>
        <taxon>Colwelliaceae</taxon>
        <taxon>Thalassotalea</taxon>
    </lineage>
</organism>
<gene>
    <name evidence="2" type="primary">pilV</name>
    <name evidence="2" type="ORF">DXX93_05090</name>
</gene>
<dbReference type="NCBIfam" id="TIGR02532">
    <property type="entry name" value="IV_pilin_GFxxxE"/>
    <property type="match status" value="1"/>
</dbReference>
<dbReference type="EMBL" id="QUOU01000001">
    <property type="protein sequence ID" value="REL26003.1"/>
    <property type="molecule type" value="Genomic_DNA"/>
</dbReference>
<dbReference type="PROSITE" id="PS00409">
    <property type="entry name" value="PROKAR_NTER_METHYL"/>
    <property type="match status" value="1"/>
</dbReference>
<protein>
    <submittedName>
        <fullName evidence="2">Type IV pilus modification protein PilV</fullName>
    </submittedName>
</protein>
<dbReference type="Pfam" id="PF22150">
    <property type="entry name" value="Tt1218-like"/>
    <property type="match status" value="1"/>
</dbReference>
<name>A0A3E0TNJ6_9GAMM</name>
<proteinExistence type="predicted"/>
<dbReference type="RefSeq" id="WP_116007124.1">
    <property type="nucleotide sequence ID" value="NZ_QUOU01000001.1"/>
</dbReference>
<dbReference type="OrthoDB" id="5741561at2"/>
<feature type="domain" description="Type IV pilin Tt1218-like" evidence="1">
    <location>
        <begin position="29"/>
        <end position="104"/>
    </location>
</feature>
<evidence type="ECO:0000313" key="2">
    <source>
        <dbReference type="EMBL" id="REL26003.1"/>
    </source>
</evidence>
<accession>A0A3E0TNJ6</accession>
<dbReference type="AlphaFoldDB" id="A0A3E0TNJ6"/>
<reference evidence="2 3" key="1">
    <citation type="submission" date="2018-08" db="EMBL/GenBank/DDBJ databases">
        <title>Thalassotalea euphylliae genome.</title>
        <authorList>
            <person name="Summers S."/>
            <person name="Rice S.A."/>
            <person name="Freckelton M.L."/>
            <person name="Nedved B.T."/>
            <person name="Hadfield M.G."/>
        </authorList>
    </citation>
    <scope>NUCLEOTIDE SEQUENCE [LARGE SCALE GENOMIC DNA]</scope>
    <source>
        <strain evidence="2 3">H1</strain>
    </source>
</reference>
<evidence type="ECO:0000313" key="3">
    <source>
        <dbReference type="Proteomes" id="UP000256478"/>
    </source>
</evidence>
<comment type="caution">
    <text evidence="2">The sequence shown here is derived from an EMBL/GenBank/DDBJ whole genome shotgun (WGS) entry which is preliminary data.</text>
</comment>
<sequence length="178" mass="18984">MITKSKGMTLIEVLVALFILVTGVLGAIALQTNAKQGSFDAMQRSLASALAQDIIERMRNNNADGLILEGYEGVYGAASLTKPSPSCQTQATSCTPAELRTYDLYEWTEMIRGAEAVESNKNVGGLINAVGCIVHNNQQVTVTIVWDGKTKTSDAGGSCGGSTVNSSRRQIQLTTYLF</sequence>